<dbReference type="Proteomes" id="UP000294847">
    <property type="component" value="Chromosome 6"/>
</dbReference>
<feature type="domain" description="ABC transporter" evidence="13">
    <location>
        <begin position="369"/>
        <end position="627"/>
    </location>
</feature>
<dbReference type="InterPro" id="IPR017871">
    <property type="entry name" value="ABC_transporter-like_CS"/>
</dbReference>
<feature type="transmembrane region" description="Helical" evidence="12">
    <location>
        <begin position="91"/>
        <end position="113"/>
    </location>
</feature>
<dbReference type="GO" id="GO:0012505">
    <property type="term" value="C:endomembrane system"/>
    <property type="evidence" value="ECO:0007669"/>
    <property type="project" value="UniProtKB-SubCell"/>
</dbReference>
<feature type="transmembrane region" description="Helical" evidence="12">
    <location>
        <begin position="196"/>
        <end position="214"/>
    </location>
</feature>
<dbReference type="InterPro" id="IPR036640">
    <property type="entry name" value="ABC1_TM_sf"/>
</dbReference>
<feature type="transmembrane region" description="Helical" evidence="12">
    <location>
        <begin position="748"/>
        <end position="767"/>
    </location>
</feature>
<dbReference type="GO" id="GO:0015421">
    <property type="term" value="F:ABC-type oligopeptide transporter activity"/>
    <property type="evidence" value="ECO:0007669"/>
    <property type="project" value="TreeGrafter"/>
</dbReference>
<dbReference type="CDD" id="cd18578">
    <property type="entry name" value="ABC_6TM_Pgp_ABCB1_D2_like"/>
    <property type="match status" value="1"/>
</dbReference>
<feature type="compositionally biased region" description="Basic and acidic residues" evidence="11">
    <location>
        <begin position="659"/>
        <end position="669"/>
    </location>
</feature>
<dbReference type="SUPFAM" id="SSF90123">
    <property type="entry name" value="ABC transporter transmembrane region"/>
    <property type="match status" value="2"/>
</dbReference>
<dbReference type="InterPro" id="IPR027417">
    <property type="entry name" value="P-loop_NTPase"/>
</dbReference>
<dbReference type="PROSITE" id="PS50929">
    <property type="entry name" value="ABC_TM1F"/>
    <property type="match status" value="2"/>
</dbReference>
<feature type="transmembrane region" description="Helical" evidence="12">
    <location>
        <begin position="870"/>
        <end position="889"/>
    </location>
</feature>
<dbReference type="Gene3D" id="1.20.1560.10">
    <property type="entry name" value="ABC transporter type 1, transmembrane domain"/>
    <property type="match status" value="1"/>
</dbReference>
<comment type="similarity">
    <text evidence="3">Belongs to the ABC transporter superfamily. ABCB family. Multidrug resistance exporter (TC 3.A.1.201) subfamily.</text>
</comment>
<dbReference type="GO" id="GO:0016887">
    <property type="term" value="F:ATP hydrolysis activity"/>
    <property type="evidence" value="ECO:0007669"/>
    <property type="project" value="InterPro"/>
</dbReference>
<comment type="subcellular location">
    <subcellularLocation>
        <location evidence="2">Endomembrane system</location>
    </subcellularLocation>
    <subcellularLocation>
        <location evidence="1">Membrane</location>
        <topology evidence="1">Multi-pass membrane protein</topology>
    </subcellularLocation>
</comment>
<dbReference type="Pfam" id="PF00664">
    <property type="entry name" value="ABC_membrane"/>
    <property type="match status" value="2"/>
</dbReference>
<feature type="transmembrane region" description="Helical" evidence="12">
    <location>
        <begin position="171"/>
        <end position="190"/>
    </location>
</feature>
<evidence type="ECO:0000256" key="6">
    <source>
        <dbReference type="ARBA" id="ARBA00022737"/>
    </source>
</evidence>
<dbReference type="PANTHER" id="PTHR43394">
    <property type="entry name" value="ATP-DEPENDENT PERMEASE MDL1, MITOCHONDRIAL"/>
    <property type="match status" value="1"/>
</dbReference>
<dbReference type="EMBL" id="CP034209">
    <property type="protein sequence ID" value="QBZ63709.1"/>
    <property type="molecule type" value="Genomic_DNA"/>
</dbReference>
<feature type="transmembrane region" description="Helical" evidence="12">
    <location>
        <begin position="310"/>
        <end position="332"/>
    </location>
</feature>
<evidence type="ECO:0000313" key="15">
    <source>
        <dbReference type="EMBL" id="QBZ63709.1"/>
    </source>
</evidence>
<dbReference type="SMART" id="SM00382">
    <property type="entry name" value="AAA"/>
    <property type="match status" value="2"/>
</dbReference>
<feature type="transmembrane region" description="Helical" evidence="12">
    <location>
        <begin position="277"/>
        <end position="298"/>
    </location>
</feature>
<evidence type="ECO:0000256" key="5">
    <source>
        <dbReference type="ARBA" id="ARBA00022692"/>
    </source>
</evidence>
<dbReference type="PROSITE" id="PS00211">
    <property type="entry name" value="ABC_TRANSPORTER_1"/>
    <property type="match status" value="2"/>
</dbReference>
<feature type="transmembrane region" description="Helical" evidence="12">
    <location>
        <begin position="787"/>
        <end position="809"/>
    </location>
</feature>
<keyword evidence="9 12" id="KW-1133">Transmembrane helix</keyword>
<evidence type="ECO:0000256" key="10">
    <source>
        <dbReference type="ARBA" id="ARBA00023136"/>
    </source>
</evidence>
<dbReference type="PROSITE" id="PS50893">
    <property type="entry name" value="ABC_TRANSPORTER_2"/>
    <property type="match status" value="2"/>
</dbReference>
<evidence type="ECO:0000256" key="8">
    <source>
        <dbReference type="ARBA" id="ARBA00022840"/>
    </source>
</evidence>
<feature type="domain" description="ABC transmembrane type-1" evidence="14">
    <location>
        <begin position="750"/>
        <end position="1027"/>
    </location>
</feature>
<evidence type="ECO:0000256" key="4">
    <source>
        <dbReference type="ARBA" id="ARBA00022448"/>
    </source>
</evidence>
<dbReference type="InterPro" id="IPR003593">
    <property type="entry name" value="AAA+_ATPase"/>
</dbReference>
<dbReference type="Pfam" id="PF00005">
    <property type="entry name" value="ABC_tran"/>
    <property type="match status" value="2"/>
</dbReference>
<name>A0A4P7NNG5_PYROR</name>
<keyword evidence="6" id="KW-0677">Repeat</keyword>
<evidence type="ECO:0000256" key="9">
    <source>
        <dbReference type="ARBA" id="ARBA00022989"/>
    </source>
</evidence>
<dbReference type="GO" id="GO:0005524">
    <property type="term" value="F:ATP binding"/>
    <property type="evidence" value="ECO:0007669"/>
    <property type="project" value="UniProtKB-KW"/>
</dbReference>
<evidence type="ECO:0000256" key="12">
    <source>
        <dbReference type="SAM" id="Phobius"/>
    </source>
</evidence>
<dbReference type="PANTHER" id="PTHR43394:SF11">
    <property type="entry name" value="ATP-BINDING CASSETTE TRANSPORTER"/>
    <property type="match status" value="1"/>
</dbReference>
<feature type="transmembrane region" description="Helical" evidence="12">
    <location>
        <begin position="49"/>
        <end position="70"/>
    </location>
</feature>
<dbReference type="FunFam" id="3.40.50.300:FF:001530">
    <property type="entry name" value="ABC multidrug transporter (Eurofung)"/>
    <property type="match status" value="1"/>
</dbReference>
<dbReference type="Gene3D" id="3.40.50.300">
    <property type="entry name" value="P-loop containing nucleotide triphosphate hydrolases"/>
    <property type="match status" value="2"/>
</dbReference>
<accession>A0A4P7NNG5</accession>
<sequence length="1329" mass="145967">MTAATPADGEKGFKLSPKHLLAIHNFKRILTYGTKWDKIVLGVSTVSSVATGLTIPLMVVVFARLIGIFTDFYRQGSTVTGAQFSSQVNQCVYNIIYLFVARIIFSYISNLGFRMFSLRISSTIRTVYLRSLFALPISVIDAIPAGQTAAIVTVTAGLLQVGISEKLGGGIASLASVASSVVVALVFNWLLTFVTIAGLAFIAIVYVIFTPLVGKKALEVHEADVKASSIATEAFTSVRMLAACGAENKVARRYAVHVDESYQKGLRMAWLVGVQQMFVFFGVYATFALAFYFAFRMYNTSITTTPEDLIVVLLCVMMMATSIGQITAPLAAAQQAAEACGIFHTIIDFPKPVYGSARGEHEVRADGDIVLMNVNFAYPTRPEVKVLDNLSLVFPAGKVTAIVGPSGSGKSTIVGILERWYEFNGDPVLNPLVLYLRNGFVSVGGRLLTEIDVKWWRNQIGLVQQDNVLFNTTIYKNVEHGLIGTLWEHESDEKKAMLIETACRDAFADEFINRLPDRYQTTVGESGIKLSGGQRQRLAIARAIVKQPKILILDEATSAIDVRSEQIVQAALERASRGRTTVVIAHRLGTVKKADKIIVLSKGQVVQEGTHDELRRQRGSAYYMLANAQSLNVRRRSSRMSIDHTPDEEDDSGYFRTTSMHDGDSDHTAHSSNYGSDEEDDFIMERPRVRARDDVGVEMSTSTIHTAHTPVSDGPPDDAAKVQVVEIQDHWLGGFAELLAEQGSRWKLYFVIIIGAIGAGASTPVQAYLFATLLNLFSFRGPQVNQLANFFCLMFVVLAAGVGISHLFLGWSTTRLGFGLTRFYRKEYFKNMISRPASFFDEEDHTVGSLTARLATDPTQLQQLLGVNMAFVLVSIFNVIGCCIVGFVFGWKLTIVSLASTMPIIVVAMAYRVRHEVRLEAEASKVFAEGARFASESIAAIRTVSSLTMEDGVGTRYEELLNKHVRQAFSKARWSLLLFSFSDSISFLCMAFVLWYGGRLLASREYSPFQYVIVYIAVVQGAMSAGQWLSFGPNIAHATAAADRVLDMREADDELDRGLPLIDPNEDAMLEEKEGAEVELRDVWFSYPTRPGTILKGLDIKVERGQFAAIVGPSGSGKTTVISLLERFYGADSGQVLYNGHDVLDLEPSAYRSNVSLVAQEPHLLSGSMRDNVLLGIEDESTVVHADIYAACQEAGLHDFISSLPEGYSTEVGARGVALSGGQKQRLSIARALIRRPALLLLDEATSALDSETERAVQETFEATKGSRTMIVVAHRLATVKNADVIFVMADGKVIEQGDHVSLLERRGVYYEMHWTGDAHQMPVFARLC</sequence>
<keyword evidence="4" id="KW-0813">Transport</keyword>
<keyword evidence="7" id="KW-0547">Nucleotide-binding</keyword>
<keyword evidence="8" id="KW-0067">ATP-binding</keyword>
<feature type="domain" description="ABC transporter" evidence="13">
    <location>
        <begin position="1078"/>
        <end position="1316"/>
    </location>
</feature>
<dbReference type="SUPFAM" id="SSF52540">
    <property type="entry name" value="P-loop containing nucleoside triphosphate hydrolases"/>
    <property type="match status" value="2"/>
</dbReference>
<dbReference type="InterPro" id="IPR039421">
    <property type="entry name" value="Type_1_exporter"/>
</dbReference>
<evidence type="ECO:0000313" key="16">
    <source>
        <dbReference type="Proteomes" id="UP000294847"/>
    </source>
</evidence>
<feature type="domain" description="ABC transmembrane type-1" evidence="14">
    <location>
        <begin position="43"/>
        <end position="335"/>
    </location>
</feature>
<keyword evidence="10 12" id="KW-0472">Membrane</keyword>
<dbReference type="InterPro" id="IPR011527">
    <property type="entry name" value="ABC1_TM_dom"/>
</dbReference>
<feature type="transmembrane region" description="Helical" evidence="12">
    <location>
        <begin position="976"/>
        <end position="997"/>
    </location>
</feature>
<feature type="transmembrane region" description="Helical" evidence="12">
    <location>
        <begin position="133"/>
        <end position="159"/>
    </location>
</feature>
<dbReference type="GO" id="GO:0090374">
    <property type="term" value="P:oligopeptide export from mitochondrion"/>
    <property type="evidence" value="ECO:0007669"/>
    <property type="project" value="TreeGrafter"/>
</dbReference>
<evidence type="ECO:0000259" key="13">
    <source>
        <dbReference type="PROSITE" id="PS50893"/>
    </source>
</evidence>
<protein>
    <submittedName>
        <fullName evidence="15">Uncharacterized protein</fullName>
    </submittedName>
</protein>
<evidence type="ECO:0000256" key="11">
    <source>
        <dbReference type="SAM" id="MobiDB-lite"/>
    </source>
</evidence>
<evidence type="ECO:0000256" key="7">
    <source>
        <dbReference type="ARBA" id="ARBA00022741"/>
    </source>
</evidence>
<dbReference type="InterPro" id="IPR003439">
    <property type="entry name" value="ABC_transporter-like_ATP-bd"/>
</dbReference>
<keyword evidence="5 12" id="KW-0812">Transmembrane</keyword>
<dbReference type="GO" id="GO:0005743">
    <property type="term" value="C:mitochondrial inner membrane"/>
    <property type="evidence" value="ECO:0007669"/>
    <property type="project" value="TreeGrafter"/>
</dbReference>
<organism evidence="15 16">
    <name type="scientific">Pyricularia oryzae</name>
    <name type="common">Rice blast fungus</name>
    <name type="synonym">Magnaporthe oryzae</name>
    <dbReference type="NCBI Taxonomy" id="318829"/>
    <lineage>
        <taxon>Eukaryota</taxon>
        <taxon>Fungi</taxon>
        <taxon>Dikarya</taxon>
        <taxon>Ascomycota</taxon>
        <taxon>Pezizomycotina</taxon>
        <taxon>Sordariomycetes</taxon>
        <taxon>Sordariomycetidae</taxon>
        <taxon>Magnaporthales</taxon>
        <taxon>Pyriculariaceae</taxon>
        <taxon>Pyricularia</taxon>
    </lineage>
</organism>
<proteinExistence type="inferred from homology"/>
<evidence type="ECO:0000256" key="2">
    <source>
        <dbReference type="ARBA" id="ARBA00004308"/>
    </source>
</evidence>
<dbReference type="CDD" id="cd18577">
    <property type="entry name" value="ABC_6TM_Pgp_ABCB1_D1_like"/>
    <property type="match status" value="1"/>
</dbReference>
<evidence type="ECO:0000256" key="1">
    <source>
        <dbReference type="ARBA" id="ARBA00004141"/>
    </source>
</evidence>
<evidence type="ECO:0000256" key="3">
    <source>
        <dbReference type="ARBA" id="ARBA00007577"/>
    </source>
</evidence>
<reference evidence="15 16" key="1">
    <citation type="journal article" date="2019" name="Mol. Biol. Evol.">
        <title>Blast fungal genomes show frequent chromosomal changes, gene gains and losses, and effector gene turnover.</title>
        <authorList>
            <person name="Gomez Luciano L.B."/>
            <person name="Jason Tsai I."/>
            <person name="Chuma I."/>
            <person name="Tosa Y."/>
            <person name="Chen Y.H."/>
            <person name="Li J.Y."/>
            <person name="Li M.Y."/>
            <person name="Jade Lu M.Y."/>
            <person name="Nakayashiki H."/>
            <person name="Li W.H."/>
        </authorList>
    </citation>
    <scope>NUCLEOTIDE SEQUENCE [LARGE SCALE GENOMIC DNA]</scope>
    <source>
        <strain evidence="15">MZ5-1-6</strain>
    </source>
</reference>
<feature type="region of interest" description="Disordered" evidence="11">
    <location>
        <begin position="634"/>
        <end position="679"/>
    </location>
</feature>
<evidence type="ECO:0000259" key="14">
    <source>
        <dbReference type="PROSITE" id="PS50929"/>
    </source>
</evidence>
<dbReference type="FunFam" id="3.40.50.300:FF:000913">
    <property type="entry name" value="ABC multidrug transporter SitT"/>
    <property type="match status" value="1"/>
</dbReference>
<gene>
    <name evidence="15" type="ORF">PoMZ_05396</name>
</gene>